<keyword evidence="1" id="KW-0732">Signal</keyword>
<evidence type="ECO:0000313" key="4">
    <source>
        <dbReference type="Proteomes" id="UP000568106"/>
    </source>
</evidence>
<evidence type="ECO:0000256" key="1">
    <source>
        <dbReference type="SAM" id="SignalP"/>
    </source>
</evidence>
<sequence length="206" mass="21189">MKRPAHWLSASVALLAAALFVCPKPAAANSYTILDLGTANGRNLVGMDTAGDVVISQSYGCGFASFTCYVTYVDGVAGTASSSAPDLVYDDGTPCSSTPTGFNALKKVCNQGVVGLGSVFNPNGNKNGTYIGSGDNLQFLSNGSADQIFLNSVGDLAWTDGAGEEIFEAMDPPGPAVSPIPEPGSLLLVGTGLLWFTAAVRRRANR</sequence>
<keyword evidence="4" id="KW-1185">Reference proteome</keyword>
<feature type="signal peptide" evidence="1">
    <location>
        <begin position="1"/>
        <end position="28"/>
    </location>
</feature>
<comment type="caution">
    <text evidence="3">The sequence shown here is derived from an EMBL/GenBank/DDBJ whole genome shotgun (WGS) entry which is preliminary data.</text>
</comment>
<dbReference type="InterPro" id="IPR013424">
    <property type="entry name" value="Ice-binding_C"/>
</dbReference>
<dbReference type="Proteomes" id="UP000568106">
    <property type="component" value="Unassembled WGS sequence"/>
</dbReference>
<organism evidence="3 4">
    <name type="scientific">Tunturiibacter empetritectus</name>
    <dbReference type="NCBI Taxonomy" id="3069691"/>
    <lineage>
        <taxon>Bacteria</taxon>
        <taxon>Pseudomonadati</taxon>
        <taxon>Acidobacteriota</taxon>
        <taxon>Terriglobia</taxon>
        <taxon>Terriglobales</taxon>
        <taxon>Acidobacteriaceae</taxon>
        <taxon>Tunturiibacter</taxon>
    </lineage>
</organism>
<proteinExistence type="predicted"/>
<name>A0A7W8IJH9_9BACT</name>
<accession>A0A7W8IJH9</accession>
<dbReference type="AlphaFoldDB" id="A0A7W8IJH9"/>
<evidence type="ECO:0000313" key="3">
    <source>
        <dbReference type="EMBL" id="MBB5318294.1"/>
    </source>
</evidence>
<evidence type="ECO:0000259" key="2">
    <source>
        <dbReference type="Pfam" id="PF07589"/>
    </source>
</evidence>
<feature type="domain" description="Ice-binding protein C-terminal" evidence="2">
    <location>
        <begin position="179"/>
        <end position="203"/>
    </location>
</feature>
<gene>
    <name evidence="3" type="ORF">HDF09_002991</name>
</gene>
<reference evidence="3" key="1">
    <citation type="submission" date="2020-08" db="EMBL/GenBank/DDBJ databases">
        <title>Genomic Encyclopedia of Type Strains, Phase IV (KMG-V): Genome sequencing to study the core and pangenomes of soil and plant-associated prokaryotes.</title>
        <authorList>
            <person name="Whitman W."/>
        </authorList>
    </citation>
    <scope>NUCLEOTIDE SEQUENCE [LARGE SCALE GENOMIC DNA]</scope>
    <source>
        <strain evidence="3">M8UP27</strain>
    </source>
</reference>
<protein>
    <recommendedName>
        <fullName evidence="2">Ice-binding protein C-terminal domain-containing protein</fullName>
    </recommendedName>
</protein>
<dbReference type="NCBIfam" id="TIGR02595">
    <property type="entry name" value="PEP_CTERM"/>
    <property type="match status" value="1"/>
</dbReference>
<feature type="chain" id="PRO_5031451705" description="Ice-binding protein C-terminal domain-containing protein" evidence="1">
    <location>
        <begin position="29"/>
        <end position="206"/>
    </location>
</feature>
<dbReference type="Pfam" id="PF07589">
    <property type="entry name" value="PEP-CTERM"/>
    <property type="match status" value="1"/>
</dbReference>
<dbReference type="EMBL" id="JACHDY010000004">
    <property type="protein sequence ID" value="MBB5318294.1"/>
    <property type="molecule type" value="Genomic_DNA"/>
</dbReference>